<dbReference type="InterPro" id="IPR011991">
    <property type="entry name" value="ArsR-like_HTH"/>
</dbReference>
<evidence type="ECO:0000313" key="5">
    <source>
        <dbReference type="EMBL" id="OGZ68670.1"/>
    </source>
</evidence>
<dbReference type="AlphaFoldDB" id="A0A1G2I2L5"/>
<evidence type="ECO:0000256" key="3">
    <source>
        <dbReference type="ARBA" id="ARBA00023163"/>
    </source>
</evidence>
<dbReference type="GO" id="GO:0003700">
    <property type="term" value="F:DNA-binding transcription factor activity"/>
    <property type="evidence" value="ECO:0007669"/>
    <property type="project" value="InterPro"/>
</dbReference>
<feature type="domain" description="HTH arsR-type" evidence="4">
    <location>
        <begin position="1"/>
        <end position="89"/>
    </location>
</feature>
<evidence type="ECO:0000256" key="2">
    <source>
        <dbReference type="ARBA" id="ARBA00023125"/>
    </source>
</evidence>
<dbReference type="Gene3D" id="1.10.10.10">
    <property type="entry name" value="Winged helix-like DNA-binding domain superfamily/Winged helix DNA-binding domain"/>
    <property type="match status" value="1"/>
</dbReference>
<dbReference type="SMART" id="SM00418">
    <property type="entry name" value="HTH_ARSR"/>
    <property type="match status" value="1"/>
</dbReference>
<keyword evidence="1" id="KW-0805">Transcription regulation</keyword>
<accession>A0A1G2I2L5</accession>
<dbReference type="InterPro" id="IPR036388">
    <property type="entry name" value="WH-like_DNA-bd_sf"/>
</dbReference>
<dbReference type="InterPro" id="IPR051081">
    <property type="entry name" value="HTH_MetalResp_TranReg"/>
</dbReference>
<keyword evidence="3" id="KW-0804">Transcription</keyword>
<dbReference type="STRING" id="1802207.A3D44_04120"/>
<comment type="caution">
    <text evidence="5">The sequence shown here is derived from an EMBL/GenBank/DDBJ whole genome shotgun (WGS) entry which is preliminary data.</text>
</comment>
<sequence length="89" mass="10134">MVNKKWVIIFKALGNVNRMKIIGMLASGNQMSVSEISEKIGISLKSTSKNLIILQNLDILESEGRNNHMWYRLNKSLPKDIKRAISLFC</sequence>
<dbReference type="PRINTS" id="PR00778">
    <property type="entry name" value="HTHARSR"/>
</dbReference>
<dbReference type="PANTHER" id="PTHR33154">
    <property type="entry name" value="TRANSCRIPTIONAL REGULATOR, ARSR FAMILY"/>
    <property type="match status" value="1"/>
</dbReference>
<dbReference type="PANTHER" id="PTHR33154:SF33">
    <property type="entry name" value="TRANSCRIPTIONAL REPRESSOR SDPR"/>
    <property type="match status" value="1"/>
</dbReference>
<evidence type="ECO:0000256" key="1">
    <source>
        <dbReference type="ARBA" id="ARBA00023015"/>
    </source>
</evidence>
<dbReference type="CDD" id="cd00090">
    <property type="entry name" value="HTH_ARSR"/>
    <property type="match status" value="1"/>
</dbReference>
<keyword evidence="2" id="KW-0238">DNA-binding</keyword>
<dbReference type="Proteomes" id="UP000178820">
    <property type="component" value="Unassembled WGS sequence"/>
</dbReference>
<gene>
    <name evidence="5" type="ORF">A3D44_04120</name>
</gene>
<name>A0A1G2I2L5_9BACT</name>
<evidence type="ECO:0000259" key="4">
    <source>
        <dbReference type="PROSITE" id="PS50987"/>
    </source>
</evidence>
<dbReference type="InterPro" id="IPR036390">
    <property type="entry name" value="WH_DNA-bd_sf"/>
</dbReference>
<dbReference type="EMBL" id="MHOT01000019">
    <property type="protein sequence ID" value="OGZ68670.1"/>
    <property type="molecule type" value="Genomic_DNA"/>
</dbReference>
<dbReference type="Pfam" id="PF01022">
    <property type="entry name" value="HTH_5"/>
    <property type="match status" value="1"/>
</dbReference>
<dbReference type="SUPFAM" id="SSF46785">
    <property type="entry name" value="Winged helix' DNA-binding domain"/>
    <property type="match status" value="1"/>
</dbReference>
<dbReference type="PROSITE" id="PS50987">
    <property type="entry name" value="HTH_ARSR_2"/>
    <property type="match status" value="1"/>
</dbReference>
<organism evidence="5 6">
    <name type="scientific">Candidatus Staskawiczbacteria bacterium RIFCSPHIGHO2_02_FULL_42_22</name>
    <dbReference type="NCBI Taxonomy" id="1802207"/>
    <lineage>
        <taxon>Bacteria</taxon>
        <taxon>Candidatus Staskawicziibacteriota</taxon>
    </lineage>
</organism>
<protein>
    <recommendedName>
        <fullName evidence="4">HTH arsR-type domain-containing protein</fullName>
    </recommendedName>
</protein>
<proteinExistence type="predicted"/>
<evidence type="ECO:0000313" key="6">
    <source>
        <dbReference type="Proteomes" id="UP000178820"/>
    </source>
</evidence>
<dbReference type="GO" id="GO:0003677">
    <property type="term" value="F:DNA binding"/>
    <property type="evidence" value="ECO:0007669"/>
    <property type="project" value="UniProtKB-KW"/>
</dbReference>
<reference evidence="5 6" key="1">
    <citation type="journal article" date="2016" name="Nat. Commun.">
        <title>Thousands of microbial genomes shed light on interconnected biogeochemical processes in an aquifer system.</title>
        <authorList>
            <person name="Anantharaman K."/>
            <person name="Brown C.T."/>
            <person name="Hug L.A."/>
            <person name="Sharon I."/>
            <person name="Castelle C.J."/>
            <person name="Probst A.J."/>
            <person name="Thomas B.C."/>
            <person name="Singh A."/>
            <person name="Wilkins M.J."/>
            <person name="Karaoz U."/>
            <person name="Brodie E.L."/>
            <person name="Williams K.H."/>
            <person name="Hubbard S.S."/>
            <person name="Banfield J.F."/>
        </authorList>
    </citation>
    <scope>NUCLEOTIDE SEQUENCE [LARGE SCALE GENOMIC DNA]</scope>
</reference>
<dbReference type="InterPro" id="IPR001845">
    <property type="entry name" value="HTH_ArsR_DNA-bd_dom"/>
</dbReference>